<evidence type="ECO:0000313" key="2">
    <source>
        <dbReference type="EMBL" id="BBI36770.1"/>
    </source>
</evidence>
<accession>A0A3T1DF62</accession>
<sequence>MFKWVSWVIRMGATALLLSFLCIWTTGYIVNSYVETIVKQLDLPIETQPFALSGVWGTLWGAQKPPKAEASVSKTPTDKSVQEENASPSSPTTDQPTDNHVSNETDKGHFGNIPDHNAAVEPEDGASPDAGGEVGSKPVFNSGEIANQLSDEERQSLYALVVSKLNPEQLKQLSDSLKGGLTAGELTQMESMLKSTLTDSEYSQMMELLQGSKKTDTEALPE</sequence>
<evidence type="ECO:0008006" key="4">
    <source>
        <dbReference type="Google" id="ProtNLM"/>
    </source>
</evidence>
<dbReference type="KEGG" id="cohn:KCTCHS21_61690"/>
<proteinExistence type="predicted"/>
<gene>
    <name evidence="2" type="ORF">KCTCHS21_61690</name>
</gene>
<dbReference type="OrthoDB" id="2662662at2"/>
<reference evidence="2 3" key="1">
    <citation type="submission" date="2019-01" db="EMBL/GenBank/DDBJ databases">
        <title>Complete genome sequence of Cohnella hallensis HS21 isolated from Korean fir (Abies koreana) rhizospheric soil.</title>
        <authorList>
            <person name="Jiang L."/>
            <person name="Kang S.W."/>
            <person name="Kim S."/>
            <person name="Jung J."/>
            <person name="Kim C.Y."/>
            <person name="Kim D.H."/>
            <person name="Kim S.W."/>
            <person name="Lee J."/>
        </authorList>
    </citation>
    <scope>NUCLEOTIDE SEQUENCE [LARGE SCALE GENOMIC DNA]</scope>
    <source>
        <strain evidence="2 3">HS21</strain>
    </source>
</reference>
<organism evidence="2 3">
    <name type="scientific">Cohnella abietis</name>
    <dbReference type="NCBI Taxonomy" id="2507935"/>
    <lineage>
        <taxon>Bacteria</taxon>
        <taxon>Bacillati</taxon>
        <taxon>Bacillota</taxon>
        <taxon>Bacilli</taxon>
        <taxon>Bacillales</taxon>
        <taxon>Paenibacillaceae</taxon>
        <taxon>Cohnella</taxon>
    </lineage>
</organism>
<protein>
    <recommendedName>
        <fullName evidence="4">Spore coat protein</fullName>
    </recommendedName>
</protein>
<feature type="compositionally biased region" description="Polar residues" evidence="1">
    <location>
        <begin position="83"/>
        <end position="100"/>
    </location>
</feature>
<evidence type="ECO:0000313" key="3">
    <source>
        <dbReference type="Proteomes" id="UP000289856"/>
    </source>
</evidence>
<dbReference type="EMBL" id="AP019400">
    <property type="protein sequence ID" value="BBI36770.1"/>
    <property type="molecule type" value="Genomic_DNA"/>
</dbReference>
<evidence type="ECO:0000256" key="1">
    <source>
        <dbReference type="SAM" id="MobiDB-lite"/>
    </source>
</evidence>
<name>A0A3T1DF62_9BACL</name>
<dbReference type="Proteomes" id="UP000289856">
    <property type="component" value="Chromosome"/>
</dbReference>
<keyword evidence="3" id="KW-1185">Reference proteome</keyword>
<feature type="region of interest" description="Disordered" evidence="1">
    <location>
        <begin position="67"/>
        <end position="141"/>
    </location>
</feature>
<dbReference type="RefSeq" id="WP_130616241.1">
    <property type="nucleotide sequence ID" value="NZ_AP019400.1"/>
</dbReference>
<dbReference type="AlphaFoldDB" id="A0A3T1DF62"/>